<name>A0ACC2P373_9HYME</name>
<dbReference type="EMBL" id="CM056742">
    <property type="protein sequence ID" value="KAJ8677506.1"/>
    <property type="molecule type" value="Genomic_DNA"/>
</dbReference>
<reference evidence="1" key="1">
    <citation type="submission" date="2023-04" db="EMBL/GenBank/DDBJ databases">
        <title>A chromosome-level genome assembly of the parasitoid wasp Eretmocerus hayati.</title>
        <authorList>
            <person name="Zhong Y."/>
            <person name="Liu S."/>
            <person name="Liu Y."/>
        </authorList>
    </citation>
    <scope>NUCLEOTIDE SEQUENCE</scope>
    <source>
        <strain evidence="1">ZJU_SS_LIU_2023</strain>
    </source>
</reference>
<organism evidence="1 2">
    <name type="scientific">Eretmocerus hayati</name>
    <dbReference type="NCBI Taxonomy" id="131215"/>
    <lineage>
        <taxon>Eukaryota</taxon>
        <taxon>Metazoa</taxon>
        <taxon>Ecdysozoa</taxon>
        <taxon>Arthropoda</taxon>
        <taxon>Hexapoda</taxon>
        <taxon>Insecta</taxon>
        <taxon>Pterygota</taxon>
        <taxon>Neoptera</taxon>
        <taxon>Endopterygota</taxon>
        <taxon>Hymenoptera</taxon>
        <taxon>Apocrita</taxon>
        <taxon>Proctotrupomorpha</taxon>
        <taxon>Chalcidoidea</taxon>
        <taxon>Aphelinidae</taxon>
        <taxon>Aphelininae</taxon>
        <taxon>Eretmocerus</taxon>
    </lineage>
</organism>
<evidence type="ECO:0000313" key="1">
    <source>
        <dbReference type="EMBL" id="KAJ8677506.1"/>
    </source>
</evidence>
<protein>
    <submittedName>
        <fullName evidence="1">Uncharacterized protein</fullName>
    </submittedName>
</protein>
<comment type="caution">
    <text evidence="1">The sequence shown here is derived from an EMBL/GenBank/DDBJ whole genome shotgun (WGS) entry which is preliminary data.</text>
</comment>
<proteinExistence type="predicted"/>
<dbReference type="Proteomes" id="UP001239111">
    <property type="component" value="Chromosome 2"/>
</dbReference>
<keyword evidence="2" id="KW-1185">Reference proteome</keyword>
<gene>
    <name evidence="1" type="ORF">QAD02_013293</name>
</gene>
<sequence length="274" mass="30718">MSEVFVQAIHDVIGCDWIKIPISLFSCIPLQLIYSVLFVGICPVDDSPNTHSCLINKYSVRFDQSTIVEPAKHFKTSLEVLKSNSTFAEPRYTTSSDLRSCLTSENLPEVDLLILGEFINSSDSFQGPKMQHVEMENYDPMKFVELLSDIQIFPEFCLDDEKERNVLEATCADCAASEGGCKHTVAVLARLYRRSEEPAPTTVQCYCKKPALSSVGTTIKYLTISDMLAGERSKSSGPNKTNEESDNNDFLRRILMMPARRILEVICCDFAVEL</sequence>
<evidence type="ECO:0000313" key="2">
    <source>
        <dbReference type="Proteomes" id="UP001239111"/>
    </source>
</evidence>
<accession>A0ACC2P373</accession>